<protein>
    <recommendedName>
        <fullName evidence="3">SCP domain-containing protein</fullName>
    </recommendedName>
</protein>
<evidence type="ECO:0000313" key="1">
    <source>
        <dbReference type="EMBL" id="EYC05527.1"/>
    </source>
</evidence>
<dbReference type="Pfam" id="PF17641">
    <property type="entry name" value="ASPRs"/>
    <property type="match status" value="1"/>
</dbReference>
<gene>
    <name evidence="1" type="primary">Acey_s0081.g1423</name>
    <name evidence="1" type="ORF">Y032_0081g1423</name>
</gene>
<evidence type="ECO:0008006" key="3">
    <source>
        <dbReference type="Google" id="ProtNLM"/>
    </source>
</evidence>
<dbReference type="AlphaFoldDB" id="A0A016TSE2"/>
<keyword evidence="2" id="KW-1185">Reference proteome</keyword>
<dbReference type="EMBL" id="JARK01001417">
    <property type="protein sequence ID" value="EYC05527.1"/>
    <property type="molecule type" value="Genomic_DNA"/>
</dbReference>
<dbReference type="Proteomes" id="UP000024635">
    <property type="component" value="Unassembled WGS sequence"/>
</dbReference>
<sequence>MECTTAGLICWLTGSYSAITTAPGSQLYKCDLENLAARRILNPTANPLPAEAKELKAEGAWHNDFIKDTAKSWSTELEEVRSKRHFGCFYIVSGEQEKIAKLACVFQ</sequence>
<name>A0A016TSE2_9BILA</name>
<proteinExistence type="predicted"/>
<reference evidence="2" key="1">
    <citation type="journal article" date="2015" name="Nat. Genet.">
        <title>The genome and transcriptome of the zoonotic hookworm Ancylostoma ceylanicum identify infection-specific gene families.</title>
        <authorList>
            <person name="Schwarz E.M."/>
            <person name="Hu Y."/>
            <person name="Antoshechkin I."/>
            <person name="Miller M.M."/>
            <person name="Sternberg P.W."/>
            <person name="Aroian R.V."/>
        </authorList>
    </citation>
    <scope>NUCLEOTIDE SEQUENCE</scope>
    <source>
        <strain evidence="2">HY135</strain>
    </source>
</reference>
<organism evidence="1 2">
    <name type="scientific">Ancylostoma ceylanicum</name>
    <dbReference type="NCBI Taxonomy" id="53326"/>
    <lineage>
        <taxon>Eukaryota</taxon>
        <taxon>Metazoa</taxon>
        <taxon>Ecdysozoa</taxon>
        <taxon>Nematoda</taxon>
        <taxon>Chromadorea</taxon>
        <taxon>Rhabditida</taxon>
        <taxon>Rhabditina</taxon>
        <taxon>Rhabditomorpha</taxon>
        <taxon>Strongyloidea</taxon>
        <taxon>Ancylostomatidae</taxon>
        <taxon>Ancylostomatinae</taxon>
        <taxon>Ancylostoma</taxon>
    </lineage>
</organism>
<accession>A0A016TSE2</accession>
<dbReference type="InterPro" id="IPR035109">
    <property type="entry name" value="ASPR"/>
</dbReference>
<comment type="caution">
    <text evidence="1">The sequence shown here is derived from an EMBL/GenBank/DDBJ whole genome shotgun (WGS) entry which is preliminary data.</text>
</comment>
<evidence type="ECO:0000313" key="2">
    <source>
        <dbReference type="Proteomes" id="UP000024635"/>
    </source>
</evidence>